<dbReference type="Proteomes" id="UP000193411">
    <property type="component" value="Unassembled WGS sequence"/>
</dbReference>
<feature type="non-terminal residue" evidence="2">
    <location>
        <position position="1"/>
    </location>
</feature>
<evidence type="ECO:0000313" key="3">
    <source>
        <dbReference type="EMBL" id="ORZ39681.1"/>
    </source>
</evidence>
<dbReference type="Pfam" id="PF02893">
    <property type="entry name" value="GRAM"/>
    <property type="match status" value="1"/>
</dbReference>
<dbReference type="InterPro" id="IPR011993">
    <property type="entry name" value="PH-like_dom_sf"/>
</dbReference>
<proteinExistence type="predicted"/>
<dbReference type="CDD" id="cd13220">
    <property type="entry name" value="PH-GRAM_GRAMDC"/>
    <property type="match status" value="1"/>
</dbReference>
<accession>A0A1Y2H577</accession>
<evidence type="ECO:0000259" key="1">
    <source>
        <dbReference type="SMART" id="SM00568"/>
    </source>
</evidence>
<dbReference type="STRING" id="765915.A0A1Y2H577"/>
<name>A0A1Y2H577_9FUNG</name>
<reference evidence="2 4" key="1">
    <citation type="submission" date="2016-07" db="EMBL/GenBank/DDBJ databases">
        <title>Pervasive Adenine N6-methylation of Active Genes in Fungi.</title>
        <authorList>
            <consortium name="DOE Joint Genome Institute"/>
            <person name="Mondo S.J."/>
            <person name="Dannebaum R.O."/>
            <person name="Kuo R.C."/>
            <person name="Labutti K."/>
            <person name="Haridas S."/>
            <person name="Kuo A."/>
            <person name="Salamov A."/>
            <person name="Ahrendt S.R."/>
            <person name="Lipzen A."/>
            <person name="Sullivan W."/>
            <person name="Andreopoulos W.B."/>
            <person name="Clum A."/>
            <person name="Lindquist E."/>
            <person name="Daum C."/>
            <person name="Ramamoorthy G.K."/>
            <person name="Gryganskyi A."/>
            <person name="Culley D."/>
            <person name="Magnuson J.K."/>
            <person name="James T.Y."/>
            <person name="O'Malley M.A."/>
            <person name="Stajich J.E."/>
            <person name="Spatafora J.W."/>
            <person name="Visel A."/>
            <person name="Grigoriev I.V."/>
        </authorList>
    </citation>
    <scope>NUCLEOTIDE SEQUENCE [LARGE SCALE GENOMIC DNA]</scope>
    <source>
        <strain evidence="2 4">PL171</strain>
    </source>
</reference>
<dbReference type="InterPro" id="IPR051482">
    <property type="entry name" value="Cholesterol_transport"/>
</dbReference>
<dbReference type="AlphaFoldDB" id="A0A1Y2H577"/>
<dbReference type="SMART" id="SM00568">
    <property type="entry name" value="GRAM"/>
    <property type="match status" value="1"/>
</dbReference>
<organism evidence="2 4">
    <name type="scientific">Catenaria anguillulae PL171</name>
    <dbReference type="NCBI Taxonomy" id="765915"/>
    <lineage>
        <taxon>Eukaryota</taxon>
        <taxon>Fungi</taxon>
        <taxon>Fungi incertae sedis</taxon>
        <taxon>Blastocladiomycota</taxon>
        <taxon>Blastocladiomycetes</taxon>
        <taxon>Blastocladiales</taxon>
        <taxon>Catenariaceae</taxon>
        <taxon>Catenaria</taxon>
    </lineage>
</organism>
<dbReference type="PANTHER" id="PTHR23319">
    <property type="entry name" value="GRAM DOMAIN CONTAINING 1B, ISOFORM E"/>
    <property type="match status" value="1"/>
</dbReference>
<comment type="caution">
    <text evidence="2">The sequence shown here is derived from an EMBL/GenBank/DDBJ whole genome shotgun (WGS) entry which is preliminary data.</text>
</comment>
<sequence>VAKHSKNHAFHAIFKHLPLDEFLIEDFSCALQKEILVQGRLYLTERHICFHAVIFGWVTSVQIPLADVTLIEKRVTALIFPNAIEVHTHTQRYFFASFIFRELAFNLMCSLW</sequence>
<feature type="non-terminal residue" evidence="2">
    <location>
        <position position="112"/>
    </location>
</feature>
<dbReference type="GO" id="GO:0005886">
    <property type="term" value="C:plasma membrane"/>
    <property type="evidence" value="ECO:0007669"/>
    <property type="project" value="TreeGrafter"/>
</dbReference>
<dbReference type="OrthoDB" id="2162691at2759"/>
<dbReference type="GO" id="GO:0032934">
    <property type="term" value="F:sterol binding"/>
    <property type="evidence" value="ECO:0007669"/>
    <property type="project" value="TreeGrafter"/>
</dbReference>
<feature type="domain" description="GRAM" evidence="1">
    <location>
        <begin position="8"/>
        <end position="75"/>
    </location>
</feature>
<protein>
    <submittedName>
        <fullName evidence="2">GRAM domain-domain-containing protein</fullName>
    </submittedName>
</protein>
<dbReference type="GO" id="GO:0005789">
    <property type="term" value="C:endoplasmic reticulum membrane"/>
    <property type="evidence" value="ECO:0007669"/>
    <property type="project" value="TreeGrafter"/>
</dbReference>
<evidence type="ECO:0000313" key="4">
    <source>
        <dbReference type="Proteomes" id="UP000193411"/>
    </source>
</evidence>
<dbReference type="InterPro" id="IPR004182">
    <property type="entry name" value="GRAM"/>
</dbReference>
<dbReference type="GO" id="GO:0032366">
    <property type="term" value="P:intracellular sterol transport"/>
    <property type="evidence" value="ECO:0007669"/>
    <property type="project" value="TreeGrafter"/>
</dbReference>
<dbReference type="GO" id="GO:0140268">
    <property type="term" value="C:endoplasmic reticulum-plasma membrane contact site"/>
    <property type="evidence" value="ECO:0007669"/>
    <property type="project" value="TreeGrafter"/>
</dbReference>
<dbReference type="Gene3D" id="2.30.29.30">
    <property type="entry name" value="Pleckstrin-homology domain (PH domain)/Phosphotyrosine-binding domain (PTB)"/>
    <property type="match status" value="1"/>
</dbReference>
<dbReference type="GO" id="GO:0120015">
    <property type="term" value="F:sterol transfer activity"/>
    <property type="evidence" value="ECO:0007669"/>
    <property type="project" value="TreeGrafter"/>
</dbReference>
<dbReference type="EMBL" id="MCFL01000330">
    <property type="protein sequence ID" value="ORZ29141.1"/>
    <property type="molecule type" value="Genomic_DNA"/>
</dbReference>
<dbReference type="PANTHER" id="PTHR23319:SF4">
    <property type="entry name" value="GRAM DOMAIN CONTAINING 1B, ISOFORM E"/>
    <property type="match status" value="1"/>
</dbReference>
<dbReference type="EMBL" id="MCFL01000004">
    <property type="protein sequence ID" value="ORZ39681.1"/>
    <property type="molecule type" value="Genomic_DNA"/>
</dbReference>
<gene>
    <name evidence="2" type="ORF">BCR44DRAFT_106428</name>
    <name evidence="3" type="ORF">BCR44DRAFT_1382414</name>
</gene>
<keyword evidence="4" id="KW-1185">Reference proteome</keyword>
<evidence type="ECO:0000313" key="2">
    <source>
        <dbReference type="EMBL" id="ORZ29141.1"/>
    </source>
</evidence>